<evidence type="ECO:0000313" key="2">
    <source>
        <dbReference type="EMBL" id="GJN91219.1"/>
    </source>
</evidence>
<accession>A0AAV5GPN7</accession>
<feature type="region of interest" description="Disordered" evidence="1">
    <location>
        <begin position="1080"/>
        <end position="1108"/>
    </location>
</feature>
<dbReference type="Proteomes" id="UP001342314">
    <property type="component" value="Unassembled WGS sequence"/>
</dbReference>
<comment type="caution">
    <text evidence="2">The sequence shown here is derived from an EMBL/GenBank/DDBJ whole genome shotgun (WGS) entry which is preliminary data.</text>
</comment>
<feature type="region of interest" description="Disordered" evidence="1">
    <location>
        <begin position="226"/>
        <end position="254"/>
    </location>
</feature>
<evidence type="ECO:0000313" key="3">
    <source>
        <dbReference type="Proteomes" id="UP001342314"/>
    </source>
</evidence>
<dbReference type="PANTHER" id="PTHR24413">
    <property type="entry name" value="SPECKLE-TYPE POZ PROTEIN"/>
    <property type="match status" value="1"/>
</dbReference>
<reference evidence="2 3" key="1">
    <citation type="submission" date="2021-12" db="EMBL/GenBank/DDBJ databases">
        <title>High titer production of polyol ester of fatty acids by Rhodotorula paludigena BS15 towards product separation-free biomass refinery.</title>
        <authorList>
            <person name="Mano J."/>
            <person name="Ono H."/>
            <person name="Tanaka T."/>
            <person name="Naito K."/>
            <person name="Sushida H."/>
            <person name="Ike M."/>
            <person name="Tokuyasu K."/>
            <person name="Kitaoka M."/>
        </authorList>
    </citation>
    <scope>NUCLEOTIDE SEQUENCE [LARGE SCALE GENOMIC DNA]</scope>
    <source>
        <strain evidence="2 3">BS15</strain>
    </source>
</reference>
<evidence type="ECO:0000256" key="1">
    <source>
        <dbReference type="SAM" id="MobiDB-lite"/>
    </source>
</evidence>
<sequence length="1308" mass="146919">MSVEHKNPRLCKTTIDGGFEWTFRFEIDDLDLTDPFLAMKLDFPCPFAGSWNVATKRKDDGVRIEIHHGTLVPGHLGRRVAAHLELGWAAHGRCTLLKSVNYAEGLLPLPKADDPHGIYTGLSIPVTKADLDRAEKASLGGFVAATHRRYVFEVKLEQASLFPTADSHVLARHSTRSPIPHDVRLYFPRAGEDGAEIWTTAELLSNSSPYLKDLLSSDFAESVTASSRKRKRRSTTMTRAASPPAEMDKDHDDSDDELDELFFDRFPRPLFDVEQTPELSYHQIEVKLTAYTTYLAVIRWLETGYIAFLPLTSTCKPRDPSATRTHREEVLDSINKQAGSAHDGTGPLEVSLKSTYRLAHLLQLDRLQQLCLAQLPLSLTHHGVAHELCDSASILYDEWRKVLVDYVVENWDEVTTTTSWTTMKQRVERDEVPGGASVLLQLFEAKMKATMPSTSASHQLLAFSTSSRRNTRLVQMSDERKKPRLRKTTIDGGFDWTFSLDIDDLDLTDPKLDIEQSLDGPLAGQWDVQVWRQDDTVYISICHGRIAVGLLGKRAYTTHSPSPHDVRISFPRAGEDGAEIWTTAELLSKSSPYLKDLLSSDFAESVTASSRKRKRCSMTTARTASAPDELGKDHDDSDDEMDELFFDKFPRPLFDVEQTPELTYHQIEVKMTAYTTYLAVIRWLETGYIAFLPLTSTCKPRDPSATRTHREELLHIIEEDGPANDGKKPLRVSLKSTYRLAHLLQLDRLQQLCLAQLPLSLTHHGVAHELCDSASILYDEWRKVLVDFVVENWDEVTTTTSWTAVKQRVERDEVPGGASVLLQLFEAKMKASMLSTSAPKLSRAFPAPHQLPRFSSSSRIRGATTGTTIDGGFDWRFRFEIDDLDLTDPNIDAELRFDGPLAGSWTIEVSRLEDTIVISICHGAVTVGLLGKRASATLTLGWVANGLRTLLAETIRDEDPLPRVADDGTGAVFTGISLLLQQADIEQAEEASQGVFVASRHRRYSFDVRIEQVPLVPTKLSHELASHLTRSPVPHAVRLFFRNAGKDGAEIWTTAELLSNSSPYLKDLLSSDFAESVTVSPRKRTRRSTTTVRMTSAPNESDKGYDDSDDELDEVLLNKFPRPLFDVEQTPELTYHQIEVKMTAYTTYLAVIRWLETGYIAFLPLASTCKPRDPSATLTHREEILYGFNGQGGPAHNSKKPLRVSLKSTYRLAHLIQLDRLQQLCLAQLQPSLTHHGAAYELFDSASVLYEKWRRVILDYVLENWDEVTTTSAWTEHEARIDRDELPGAAPILQELYKAKMKQAAAKS</sequence>
<feature type="region of interest" description="Disordered" evidence="1">
    <location>
        <begin position="614"/>
        <end position="637"/>
    </location>
</feature>
<gene>
    <name evidence="2" type="ORF">Rhopal_004237-T1</name>
</gene>
<dbReference type="EMBL" id="BQKY01000008">
    <property type="protein sequence ID" value="GJN91219.1"/>
    <property type="molecule type" value="Genomic_DNA"/>
</dbReference>
<organism evidence="2 3">
    <name type="scientific">Rhodotorula paludigena</name>
    <dbReference type="NCBI Taxonomy" id="86838"/>
    <lineage>
        <taxon>Eukaryota</taxon>
        <taxon>Fungi</taxon>
        <taxon>Dikarya</taxon>
        <taxon>Basidiomycota</taxon>
        <taxon>Pucciniomycotina</taxon>
        <taxon>Microbotryomycetes</taxon>
        <taxon>Sporidiobolales</taxon>
        <taxon>Sporidiobolaceae</taxon>
        <taxon>Rhodotorula</taxon>
    </lineage>
</organism>
<proteinExistence type="predicted"/>
<protein>
    <submittedName>
        <fullName evidence="2">Uncharacterized protein</fullName>
    </submittedName>
</protein>
<name>A0AAV5GPN7_9BASI</name>
<dbReference type="Gene3D" id="3.30.710.10">
    <property type="entry name" value="Potassium Channel Kv1.1, Chain A"/>
    <property type="match status" value="3"/>
</dbReference>
<dbReference type="InterPro" id="IPR011333">
    <property type="entry name" value="SKP1/BTB/POZ_sf"/>
</dbReference>
<keyword evidence="3" id="KW-1185">Reference proteome</keyword>